<dbReference type="EMBL" id="MT732450">
    <property type="protein sequence ID" value="QQO97282.1"/>
    <property type="molecule type" value="Genomic_DNA"/>
</dbReference>
<name>A0A8E4UXX9_9CAUD</name>
<gene>
    <name evidence="1" type="ORF">Colly1_178</name>
</gene>
<proteinExistence type="predicted"/>
<dbReference type="Proteomes" id="UP000693899">
    <property type="component" value="Segment"/>
</dbReference>
<protein>
    <submittedName>
        <fullName evidence="1">Uncharacterized protein</fullName>
    </submittedName>
</protein>
<evidence type="ECO:0000313" key="1">
    <source>
        <dbReference type="EMBL" id="QQO97282.1"/>
    </source>
</evidence>
<reference evidence="1" key="1">
    <citation type="submission" date="2020-07" db="EMBL/GenBank/DDBJ databases">
        <title>Highly diverse flavobacterial phages as mortality factor during North Sea spring blooms.</title>
        <authorList>
            <person name="Bartlau N."/>
            <person name="Wichels A."/>
            <person name="Krohne G."/>
            <person name="Adriaenssens E.M."/>
            <person name="Heins A."/>
            <person name="Fuchs B.M."/>
            <person name="Amann R."/>
            <person name="Moraru C."/>
        </authorList>
    </citation>
    <scope>NUCLEOTIDE SEQUENCE</scope>
</reference>
<organism evidence="1 2">
    <name type="scientific">Maribacter phage Colly_1</name>
    <dbReference type="NCBI Taxonomy" id="2745691"/>
    <lineage>
        <taxon>Viruses</taxon>
        <taxon>Duplodnaviria</taxon>
        <taxon>Heunggongvirae</taxon>
        <taxon>Uroviricota</taxon>
        <taxon>Caudoviricetes</taxon>
        <taxon>Molycolviridae</taxon>
        <taxon>Mollyvirus</taxon>
        <taxon>Mollyvirus colly</taxon>
    </lineage>
</organism>
<keyword evidence="2" id="KW-1185">Reference proteome</keyword>
<evidence type="ECO:0000313" key="2">
    <source>
        <dbReference type="Proteomes" id="UP000693899"/>
    </source>
</evidence>
<sequence>MKTNQIKSLVESSSEVEAIIEAVKNWPPKGAKTNMKGIKAGDTLAVDWDGPSTVHLVRISNDAYYLEDFTKPRGEQNLVVSKSELKGMMYDNLK</sequence>
<accession>A0A8E4UXX9</accession>